<dbReference type="EMBL" id="JAVREJ010000006">
    <property type="protein sequence ID" value="MDT0350102.1"/>
    <property type="molecule type" value="Genomic_DNA"/>
</dbReference>
<proteinExistence type="predicted"/>
<evidence type="ECO:0000313" key="2">
    <source>
        <dbReference type="Proteomes" id="UP001183202"/>
    </source>
</evidence>
<reference evidence="2" key="1">
    <citation type="submission" date="2023-07" db="EMBL/GenBank/DDBJ databases">
        <title>30 novel species of actinomycetes from the DSMZ collection.</title>
        <authorList>
            <person name="Nouioui I."/>
        </authorList>
    </citation>
    <scope>NUCLEOTIDE SEQUENCE [LARGE SCALE GENOMIC DNA]</scope>
    <source>
        <strain evidence="2">DSM 45834</strain>
    </source>
</reference>
<name>A0ABU2N825_9PSEU</name>
<protein>
    <submittedName>
        <fullName evidence="1">DUF6325 family protein</fullName>
    </submittedName>
</protein>
<dbReference type="RefSeq" id="WP_311556128.1">
    <property type="nucleotide sequence ID" value="NZ_JAVREJ010000006.1"/>
</dbReference>
<evidence type="ECO:0000313" key="1">
    <source>
        <dbReference type="EMBL" id="MDT0350102.1"/>
    </source>
</evidence>
<organism evidence="1 2">
    <name type="scientific">Pseudonocardia charpentierae</name>
    <dbReference type="NCBI Taxonomy" id="3075545"/>
    <lineage>
        <taxon>Bacteria</taxon>
        <taxon>Bacillati</taxon>
        <taxon>Actinomycetota</taxon>
        <taxon>Actinomycetes</taxon>
        <taxon>Pseudonocardiales</taxon>
        <taxon>Pseudonocardiaceae</taxon>
        <taxon>Pseudonocardia</taxon>
    </lineage>
</organism>
<dbReference type="Proteomes" id="UP001183202">
    <property type="component" value="Unassembled WGS sequence"/>
</dbReference>
<sequence>MPVTSPPTEPVEWVAITFPGPTLGTGVATPLGELVEAKTVRVLDAVVVHKAADGTVTEGELADETSAFDPVEGEVLELVSHADLATIADRLANDTTTLVLVWENRWVAGFADAVRAAGGSVLAHDRVSPDDVARALAVEVAAAPVDGSGA</sequence>
<comment type="caution">
    <text evidence="1">The sequence shown here is derived from an EMBL/GenBank/DDBJ whole genome shotgun (WGS) entry which is preliminary data.</text>
</comment>
<gene>
    <name evidence="1" type="ORF">RM445_11260</name>
</gene>
<accession>A0ABU2N825</accession>
<keyword evidence="2" id="KW-1185">Reference proteome</keyword>